<dbReference type="PANTHER" id="PTHR32089">
    <property type="entry name" value="METHYL-ACCEPTING CHEMOTAXIS PROTEIN MCPB"/>
    <property type="match status" value="1"/>
</dbReference>
<feature type="domain" description="Methyl-accepting transducer" evidence="6">
    <location>
        <begin position="403"/>
        <end position="639"/>
    </location>
</feature>
<proteinExistence type="inferred from homology"/>
<evidence type="ECO:0000313" key="8">
    <source>
        <dbReference type="EMBL" id="KAB2823677.1"/>
    </source>
</evidence>
<evidence type="ECO:0000259" key="6">
    <source>
        <dbReference type="PROSITE" id="PS50111"/>
    </source>
</evidence>
<sequence>MKPFQKSPISLLHVFTLLLTSIVICFVLLSLISSRGIDRVGQQFSQLSQTMLPSALSNAELTKNVLQQVKFMNDGLHVKNSNDLSKIQTIITELHQQSITEIRQLQQRSLHQNAELTINQIHQLKEHIHTLNMQSSRILSIQKNTLLLSSKIKENLPSLRYGLSSIGPEMNRISAFLITDNANADDASNRFVSSAMALETTFLTLMAEDNIMTAQKWYREIYNRIAALELAYDDLSLEYPDLNTYMSLSAPLEIVMDEMRQDDSIPNQRLTFLSLVKEQKELISAASETSFLATTLLSKIALAMEKSLAQRTELVDSSIDVFKKIILISSCFLIITLWIVATWTRSWMSIGLKNITHHLKQLSDHNYKHKVPEVGPAEMQIIAKNLNKVITSTTHSIVNISNNCDVLYQTSEITNSVSNDIEAGLTQQNEALLSMASIVSQLDLSISEIAKLTQESHQETYNATQAASNGVTVIGSNNSRLTQLNEALSKNVIAMETLDREVDKIQSMVGVIASLADNTNLLALNAAIEAARAGDQGRGFAVVADEVRQLAGSTSAQTRNIRETMTALLDAANEAKSSIAVSQTEMSLAIASSMDVSKTFEHISDAVTLVSDRISQVSVATEEQAQAATEVSNNIGHINRQGEEMELQLSAFVESTKEVAGIASQQKALIQNYRF</sequence>
<evidence type="ECO:0000256" key="4">
    <source>
        <dbReference type="PROSITE-ProRule" id="PRU00284"/>
    </source>
</evidence>
<evidence type="ECO:0000256" key="1">
    <source>
        <dbReference type="ARBA" id="ARBA00004370"/>
    </source>
</evidence>
<comment type="similarity">
    <text evidence="3">Belongs to the methyl-accepting chemotaxis (MCP) protein family.</text>
</comment>
<name>A0A6N6RQ57_9GAMM</name>
<dbReference type="AlphaFoldDB" id="A0A6N6RQ57"/>
<evidence type="ECO:0000256" key="2">
    <source>
        <dbReference type="ARBA" id="ARBA00023224"/>
    </source>
</evidence>
<dbReference type="InterPro" id="IPR004089">
    <property type="entry name" value="MCPsignal_dom"/>
</dbReference>
<dbReference type="GO" id="GO:0016020">
    <property type="term" value="C:membrane"/>
    <property type="evidence" value="ECO:0007669"/>
    <property type="project" value="UniProtKB-SubCell"/>
</dbReference>
<dbReference type="GO" id="GO:0006935">
    <property type="term" value="P:chemotaxis"/>
    <property type="evidence" value="ECO:0007669"/>
    <property type="project" value="UniProtKB-ARBA"/>
</dbReference>
<dbReference type="SMART" id="SM00283">
    <property type="entry name" value="MA"/>
    <property type="match status" value="1"/>
</dbReference>
<comment type="caution">
    <text evidence="8">The sequence shown here is derived from an EMBL/GenBank/DDBJ whole genome shotgun (WGS) entry which is preliminary data.</text>
</comment>
<dbReference type="GO" id="GO:0007165">
    <property type="term" value="P:signal transduction"/>
    <property type="evidence" value="ECO:0007669"/>
    <property type="project" value="UniProtKB-KW"/>
</dbReference>
<accession>A0A6N6RQ57</accession>
<dbReference type="Pfam" id="PF00015">
    <property type="entry name" value="MCPsignal"/>
    <property type="match status" value="1"/>
</dbReference>
<feature type="transmembrane region" description="Helical" evidence="5">
    <location>
        <begin position="325"/>
        <end position="344"/>
    </location>
</feature>
<evidence type="ECO:0000256" key="5">
    <source>
        <dbReference type="SAM" id="Phobius"/>
    </source>
</evidence>
<evidence type="ECO:0000259" key="7">
    <source>
        <dbReference type="PROSITE" id="PS50885"/>
    </source>
</evidence>
<dbReference type="Proteomes" id="UP000434870">
    <property type="component" value="Unassembled WGS sequence"/>
</dbReference>
<keyword evidence="5" id="KW-1133">Transmembrane helix</keyword>
<reference evidence="8 9" key="1">
    <citation type="submission" date="2019-09" db="EMBL/GenBank/DDBJ databases">
        <title>Genome of Aliivibrio finisterrensis LMG 23869 (type strain).</title>
        <authorList>
            <person name="Bowman J.P."/>
        </authorList>
    </citation>
    <scope>NUCLEOTIDE SEQUENCE [LARGE SCALE GENOMIC DNA]</scope>
    <source>
        <strain evidence="8 9">LMG 23869</strain>
    </source>
</reference>
<feature type="domain" description="HAMP" evidence="7">
    <location>
        <begin position="346"/>
        <end position="398"/>
    </location>
</feature>
<dbReference type="PROSITE" id="PS50111">
    <property type="entry name" value="CHEMOTAXIS_TRANSDUC_2"/>
    <property type="match status" value="1"/>
</dbReference>
<protein>
    <submittedName>
        <fullName evidence="8">Methyl-accepting chemotaxis protein</fullName>
    </submittedName>
</protein>
<dbReference type="SUPFAM" id="SSF58104">
    <property type="entry name" value="Methyl-accepting chemotaxis protein (MCP) signaling domain"/>
    <property type="match status" value="1"/>
</dbReference>
<dbReference type="PROSITE" id="PS50885">
    <property type="entry name" value="HAMP"/>
    <property type="match status" value="1"/>
</dbReference>
<organism evidence="8 9">
    <name type="scientific">Aliivibrio finisterrensis</name>
    <dbReference type="NCBI Taxonomy" id="511998"/>
    <lineage>
        <taxon>Bacteria</taxon>
        <taxon>Pseudomonadati</taxon>
        <taxon>Pseudomonadota</taxon>
        <taxon>Gammaproteobacteria</taxon>
        <taxon>Vibrionales</taxon>
        <taxon>Vibrionaceae</taxon>
        <taxon>Aliivibrio</taxon>
    </lineage>
</organism>
<keyword evidence="2 4" id="KW-0807">Transducer</keyword>
<dbReference type="EMBL" id="WBVP01000018">
    <property type="protein sequence ID" value="KAB2823677.1"/>
    <property type="molecule type" value="Genomic_DNA"/>
</dbReference>
<evidence type="ECO:0000256" key="3">
    <source>
        <dbReference type="ARBA" id="ARBA00029447"/>
    </source>
</evidence>
<keyword evidence="5" id="KW-0812">Transmembrane</keyword>
<gene>
    <name evidence="8" type="ORF">F8B77_14260</name>
</gene>
<dbReference type="RefSeq" id="WP_151656005.1">
    <property type="nucleotide sequence ID" value="NZ_WBVP01000018.1"/>
</dbReference>
<keyword evidence="5" id="KW-0472">Membrane</keyword>
<evidence type="ECO:0000313" key="9">
    <source>
        <dbReference type="Proteomes" id="UP000434870"/>
    </source>
</evidence>
<dbReference type="InterPro" id="IPR003660">
    <property type="entry name" value="HAMP_dom"/>
</dbReference>
<dbReference type="PANTHER" id="PTHR32089:SF120">
    <property type="entry name" value="METHYL-ACCEPTING CHEMOTAXIS PROTEIN TLPQ"/>
    <property type="match status" value="1"/>
</dbReference>
<comment type="subcellular location">
    <subcellularLocation>
        <location evidence="1">Membrane</location>
    </subcellularLocation>
</comment>
<dbReference type="Gene3D" id="1.10.287.950">
    <property type="entry name" value="Methyl-accepting chemotaxis protein"/>
    <property type="match status" value="1"/>
</dbReference>